<comment type="caution">
    <text evidence="3">The sequence shown here is derived from an EMBL/GenBank/DDBJ whole genome shotgun (WGS) entry which is preliminary data.</text>
</comment>
<feature type="compositionally biased region" description="Polar residues" evidence="1">
    <location>
        <begin position="115"/>
        <end position="124"/>
    </location>
</feature>
<reference evidence="3" key="1">
    <citation type="journal article" date="2014" name="Int. J. Syst. Evol. Microbiol.">
        <title>Complete genome sequence of Corynebacterium casei LMG S-19264T (=DSM 44701T), isolated from a smear-ripened cheese.</title>
        <authorList>
            <consortium name="US DOE Joint Genome Institute (JGI-PGF)"/>
            <person name="Walter F."/>
            <person name="Albersmeier A."/>
            <person name="Kalinowski J."/>
            <person name="Ruckert C."/>
        </authorList>
    </citation>
    <scope>NUCLEOTIDE SEQUENCE</scope>
    <source>
        <strain evidence="3">CGMCC 1.12751</strain>
    </source>
</reference>
<evidence type="ECO:0000256" key="2">
    <source>
        <dbReference type="SAM" id="SignalP"/>
    </source>
</evidence>
<keyword evidence="2" id="KW-0732">Signal</keyword>
<dbReference type="RefSeq" id="WP_188463908.1">
    <property type="nucleotide sequence ID" value="NZ_BMFQ01000002.1"/>
</dbReference>
<dbReference type="EMBL" id="BMFQ01000002">
    <property type="protein sequence ID" value="GGG46486.1"/>
    <property type="molecule type" value="Genomic_DNA"/>
</dbReference>
<evidence type="ECO:0000256" key="1">
    <source>
        <dbReference type="SAM" id="MobiDB-lite"/>
    </source>
</evidence>
<dbReference type="Proteomes" id="UP000625976">
    <property type="component" value="Unassembled WGS sequence"/>
</dbReference>
<feature type="compositionally biased region" description="Polar residues" evidence="1">
    <location>
        <begin position="53"/>
        <end position="72"/>
    </location>
</feature>
<name>A0A917GHU1_9FLAO</name>
<reference evidence="3" key="2">
    <citation type="submission" date="2020-09" db="EMBL/GenBank/DDBJ databases">
        <authorList>
            <person name="Sun Q."/>
            <person name="Zhou Y."/>
        </authorList>
    </citation>
    <scope>NUCLEOTIDE SEQUENCE</scope>
    <source>
        <strain evidence="3">CGMCC 1.12751</strain>
    </source>
</reference>
<keyword evidence="4" id="KW-1185">Reference proteome</keyword>
<evidence type="ECO:0000313" key="3">
    <source>
        <dbReference type="EMBL" id="GGG46486.1"/>
    </source>
</evidence>
<feature type="signal peptide" evidence="2">
    <location>
        <begin position="1"/>
        <end position="18"/>
    </location>
</feature>
<feature type="region of interest" description="Disordered" evidence="1">
    <location>
        <begin position="53"/>
        <end position="76"/>
    </location>
</feature>
<feature type="region of interest" description="Disordered" evidence="1">
    <location>
        <begin position="103"/>
        <end position="124"/>
    </location>
</feature>
<accession>A0A917GHU1</accession>
<protein>
    <recommendedName>
        <fullName evidence="5">Secreted protein</fullName>
    </recommendedName>
</protein>
<evidence type="ECO:0008006" key="5">
    <source>
        <dbReference type="Google" id="ProtNLM"/>
    </source>
</evidence>
<sequence>MKYICFIICCFLSLSAFSQIDASQESTSIPAIQSNEGSTGTLLLESKPIENNGLSIPNSGKVNGLSIPNQSEMPDPNKKEFSMFNSEEFGNPAELYTKQIKQHTKYTKEEGGSRENGSTTNQYLGDFTTGVSQVNVIYRDHQYPDGDRVRVFVNDDVVIQNALLQTSFNGFQLNLVEGINKIDFQALNQGSSGPNTAELQILDSTGNIIATGVWNLATGVKATLIVIKE</sequence>
<gene>
    <name evidence="3" type="ORF">GCM10010976_17460</name>
</gene>
<organism evidence="3 4">
    <name type="scientific">Bizionia arctica</name>
    <dbReference type="NCBI Taxonomy" id="1495645"/>
    <lineage>
        <taxon>Bacteria</taxon>
        <taxon>Pseudomonadati</taxon>
        <taxon>Bacteroidota</taxon>
        <taxon>Flavobacteriia</taxon>
        <taxon>Flavobacteriales</taxon>
        <taxon>Flavobacteriaceae</taxon>
        <taxon>Bizionia</taxon>
    </lineage>
</organism>
<dbReference type="AlphaFoldDB" id="A0A917GHU1"/>
<feature type="chain" id="PRO_5038093014" description="Secreted protein" evidence="2">
    <location>
        <begin position="19"/>
        <end position="229"/>
    </location>
</feature>
<proteinExistence type="predicted"/>
<evidence type="ECO:0000313" key="4">
    <source>
        <dbReference type="Proteomes" id="UP000625976"/>
    </source>
</evidence>